<dbReference type="Proteomes" id="UP000033101">
    <property type="component" value="Chromosome"/>
</dbReference>
<evidence type="ECO:0000313" key="3">
    <source>
        <dbReference type="Proteomes" id="UP000033101"/>
    </source>
</evidence>
<dbReference type="KEGG" id="mhor:MSHOH_1896"/>
<keyword evidence="1" id="KW-0472">Membrane</keyword>
<protein>
    <submittedName>
        <fullName evidence="2">Uncharacterized protein</fullName>
    </submittedName>
</protein>
<keyword evidence="3" id="KW-1185">Reference proteome</keyword>
<reference evidence="2 3" key="1">
    <citation type="submission" date="2014-07" db="EMBL/GenBank/DDBJ databases">
        <title>Methanogenic archaea and the global carbon cycle.</title>
        <authorList>
            <person name="Henriksen J.R."/>
            <person name="Luke J."/>
            <person name="Reinhart S."/>
            <person name="Benedict M.N."/>
            <person name="Youngblut N.D."/>
            <person name="Metcalf M.E."/>
            <person name="Whitaker R.J."/>
            <person name="Metcalf W.W."/>
        </authorList>
    </citation>
    <scope>NUCLEOTIDE SEQUENCE [LARGE SCALE GENOMIC DNA]</scope>
    <source>
        <strain evidence="2 3">HB-1</strain>
    </source>
</reference>
<evidence type="ECO:0000256" key="1">
    <source>
        <dbReference type="SAM" id="Phobius"/>
    </source>
</evidence>
<dbReference type="HOGENOM" id="CLU_2695787_0_0_2"/>
<keyword evidence="1" id="KW-1133">Transmembrane helix</keyword>
<name>A0A0E3S9U0_9EURY</name>
<dbReference type="EMBL" id="CP009516">
    <property type="protein sequence ID" value="AKB78379.1"/>
    <property type="molecule type" value="Genomic_DNA"/>
</dbReference>
<accession>A0A0E3S9U0</accession>
<proteinExistence type="predicted"/>
<dbReference type="AlphaFoldDB" id="A0A0E3S9U0"/>
<gene>
    <name evidence="2" type="ORF">MSHOH_1896</name>
</gene>
<organism evidence="2 3">
    <name type="scientific">Methanosarcina horonobensis HB-1 = JCM 15518</name>
    <dbReference type="NCBI Taxonomy" id="1434110"/>
    <lineage>
        <taxon>Archaea</taxon>
        <taxon>Methanobacteriati</taxon>
        <taxon>Methanobacteriota</taxon>
        <taxon>Stenosarchaea group</taxon>
        <taxon>Methanomicrobia</taxon>
        <taxon>Methanosarcinales</taxon>
        <taxon>Methanosarcinaceae</taxon>
        <taxon>Methanosarcina</taxon>
    </lineage>
</organism>
<feature type="transmembrane region" description="Helical" evidence="1">
    <location>
        <begin position="42"/>
        <end position="59"/>
    </location>
</feature>
<dbReference type="STRING" id="1434110.MSHOH_1896"/>
<dbReference type="PATRIC" id="fig|1434110.4.peg.2412"/>
<feature type="transmembrane region" description="Helical" evidence="1">
    <location>
        <begin position="13"/>
        <end position="30"/>
    </location>
</feature>
<evidence type="ECO:0000313" key="2">
    <source>
        <dbReference type="EMBL" id="AKB78379.1"/>
    </source>
</evidence>
<keyword evidence="1" id="KW-0812">Transmembrane</keyword>
<sequence>MFSGSRPFMPSDLSLLIQISAFLFLIHAVYRRKKSIASHGKIASVAFCLALPAVFYMLYNRQEALHYPITTGF</sequence>